<accession>F0F0Q4</accession>
<dbReference type="STRING" id="888741.HMPREF9098_1689"/>
<name>F0F0Q4_9NEIS</name>
<dbReference type="EMBL" id="AEWV01000030">
    <property type="protein sequence ID" value="EGC16886.1"/>
    <property type="molecule type" value="Genomic_DNA"/>
</dbReference>
<dbReference type="Proteomes" id="UP000004088">
    <property type="component" value="Unassembled WGS sequence"/>
</dbReference>
<sequence>MPHTFDRIKSSLHFYFPRCRLLLKVFANRSFAFVAEGGGWSKRILSVRLMPYKAELC</sequence>
<proteinExistence type="predicted"/>
<evidence type="ECO:0000313" key="2">
    <source>
        <dbReference type="Proteomes" id="UP000004088"/>
    </source>
</evidence>
<keyword evidence="2" id="KW-1185">Reference proteome</keyword>
<evidence type="ECO:0000313" key="1">
    <source>
        <dbReference type="EMBL" id="EGC16886.1"/>
    </source>
</evidence>
<dbReference type="HOGENOM" id="CLU_2990656_0_0_4"/>
<comment type="caution">
    <text evidence="1">The sequence shown here is derived from an EMBL/GenBank/DDBJ whole genome shotgun (WGS) entry which is preliminary data.</text>
</comment>
<reference evidence="1 2" key="1">
    <citation type="submission" date="2011-01" db="EMBL/GenBank/DDBJ databases">
        <authorList>
            <person name="Muzny D."/>
            <person name="Qin X."/>
            <person name="Deng J."/>
            <person name="Jiang H."/>
            <person name="Liu Y."/>
            <person name="Qu J."/>
            <person name="Song X.-Z."/>
            <person name="Zhang L."/>
            <person name="Thornton R."/>
            <person name="Coyle M."/>
            <person name="Francisco L."/>
            <person name="Jackson L."/>
            <person name="Javaid M."/>
            <person name="Korchina V."/>
            <person name="Kovar C."/>
            <person name="Mata R."/>
            <person name="Mathew T."/>
            <person name="Ngo R."/>
            <person name="Nguyen L."/>
            <person name="Nguyen N."/>
            <person name="Okwuonu G."/>
            <person name="Ongeri F."/>
            <person name="Pham C."/>
            <person name="Simmons D."/>
            <person name="Wilczek-Boney K."/>
            <person name="Hale W."/>
            <person name="Jakkamsetti A."/>
            <person name="Pham P."/>
            <person name="Ruth R."/>
            <person name="San Lucas F."/>
            <person name="Warren J."/>
            <person name="Zhang J."/>
            <person name="Zhao Z."/>
            <person name="Zhou C."/>
            <person name="Zhu D."/>
            <person name="Lee S."/>
            <person name="Bess C."/>
            <person name="Blankenburg K."/>
            <person name="Forbes L."/>
            <person name="Fu Q."/>
            <person name="Gubbala S."/>
            <person name="Hirani K."/>
            <person name="Jayaseelan J.C."/>
            <person name="Lara F."/>
            <person name="Munidasa M."/>
            <person name="Palculict T."/>
            <person name="Patil S."/>
            <person name="Pu L.-L."/>
            <person name="Saada N."/>
            <person name="Tang L."/>
            <person name="Weissenberger G."/>
            <person name="Zhu Y."/>
            <person name="Hemphill L."/>
            <person name="Shang Y."/>
            <person name="Youmans B."/>
            <person name="Ayvaz T."/>
            <person name="Ross M."/>
            <person name="Santibanez J."/>
            <person name="Aqrawi P."/>
            <person name="Gross S."/>
            <person name="Joshi V."/>
            <person name="Fowler G."/>
            <person name="Nazareth L."/>
            <person name="Reid J."/>
            <person name="Worley K."/>
            <person name="Petrosino J."/>
            <person name="Highlander S."/>
            <person name="Gibbs R."/>
        </authorList>
    </citation>
    <scope>NUCLEOTIDE SEQUENCE [LARGE SCALE GENOMIC DNA]</scope>
    <source>
        <strain evidence="1 2">ATCC 33394</strain>
    </source>
</reference>
<organism evidence="1 2">
    <name type="scientific">Kingella denitrificans ATCC 33394</name>
    <dbReference type="NCBI Taxonomy" id="888741"/>
    <lineage>
        <taxon>Bacteria</taxon>
        <taxon>Pseudomonadati</taxon>
        <taxon>Pseudomonadota</taxon>
        <taxon>Betaproteobacteria</taxon>
        <taxon>Neisseriales</taxon>
        <taxon>Neisseriaceae</taxon>
        <taxon>Kingella</taxon>
    </lineage>
</organism>
<dbReference type="AlphaFoldDB" id="F0F0Q4"/>
<gene>
    <name evidence="1" type="ORF">HMPREF9098_1689</name>
</gene>
<protein>
    <submittedName>
        <fullName evidence="1">Uncharacterized protein</fullName>
    </submittedName>
</protein>